<sequence>MMKWVKWAAASIAMLAAPTPTLLAAVTGPGLAPATVAEHRARCGGRDGWSDPAPPIRLFANVYDVGTCGITVLLIVGDRGSIVIDGATQEAGPSILANIRRLGVRPRDVKLLLSSHEHQDHAGGLRALRQATGAKMLARVAARPVLASGVFAVDDPQREGDRPRFSGVPVDGLVSDGQVVTLGSLRLTAHATPGHSPGGTSWTWRSCNGATCRMVVYADSVSAVASNGYRFTDHPASVATLRRTLTRIARLPCDLLITPHPEASDLYARVAGEKPLTDGTACLRYAAAGRSRLDRQLASEAAAR</sequence>
<dbReference type="EC" id="3.5.2.6" evidence="3"/>
<evidence type="ECO:0000259" key="2">
    <source>
        <dbReference type="SMART" id="SM00849"/>
    </source>
</evidence>
<dbReference type="GO" id="GO:0008800">
    <property type="term" value="F:beta-lactamase activity"/>
    <property type="evidence" value="ECO:0007669"/>
    <property type="project" value="UniProtKB-EC"/>
</dbReference>
<comment type="caution">
    <text evidence="3">The sequence shown here is derived from an EMBL/GenBank/DDBJ whole genome shotgun (WGS) entry which is preliminary data.</text>
</comment>
<dbReference type="SMART" id="SM00849">
    <property type="entry name" value="Lactamase_B"/>
    <property type="match status" value="1"/>
</dbReference>
<dbReference type="RefSeq" id="WP_246360241.1">
    <property type="nucleotide sequence ID" value="NZ_JACHNY010000002.1"/>
</dbReference>
<gene>
    <name evidence="3" type="ORF">GGQ96_001526</name>
</gene>
<evidence type="ECO:0000313" key="4">
    <source>
        <dbReference type="Proteomes" id="UP000574769"/>
    </source>
</evidence>
<accession>A0A7W7AI08</accession>
<keyword evidence="4" id="KW-1185">Reference proteome</keyword>
<reference evidence="3 4" key="1">
    <citation type="submission" date="2020-08" db="EMBL/GenBank/DDBJ databases">
        <title>Genomic Encyclopedia of Type Strains, Phase IV (KMG-IV): sequencing the most valuable type-strain genomes for metagenomic binning, comparative biology and taxonomic classification.</title>
        <authorList>
            <person name="Goeker M."/>
        </authorList>
    </citation>
    <scope>NUCLEOTIDE SEQUENCE [LARGE SCALE GENOMIC DNA]</scope>
    <source>
        <strain evidence="3 4">DSM 15867</strain>
    </source>
</reference>
<dbReference type="PANTHER" id="PTHR42951:SF17">
    <property type="entry name" value="METALLO-BETA-LACTAMASE DOMAIN-CONTAINING PROTEIN"/>
    <property type="match status" value="1"/>
</dbReference>
<keyword evidence="1" id="KW-0732">Signal</keyword>
<dbReference type="EMBL" id="JACHNY010000002">
    <property type="protein sequence ID" value="MBB4617406.1"/>
    <property type="molecule type" value="Genomic_DNA"/>
</dbReference>
<dbReference type="InterPro" id="IPR001279">
    <property type="entry name" value="Metallo-B-lactamas"/>
</dbReference>
<feature type="signal peptide" evidence="1">
    <location>
        <begin position="1"/>
        <end position="24"/>
    </location>
</feature>
<feature type="domain" description="Metallo-beta-lactamase" evidence="2">
    <location>
        <begin position="69"/>
        <end position="260"/>
    </location>
</feature>
<dbReference type="Proteomes" id="UP000574769">
    <property type="component" value="Unassembled WGS sequence"/>
</dbReference>
<evidence type="ECO:0000256" key="1">
    <source>
        <dbReference type="SAM" id="SignalP"/>
    </source>
</evidence>
<dbReference type="PANTHER" id="PTHR42951">
    <property type="entry name" value="METALLO-BETA-LACTAMASE DOMAIN-CONTAINING"/>
    <property type="match status" value="1"/>
</dbReference>
<dbReference type="Pfam" id="PF00753">
    <property type="entry name" value="Lactamase_B"/>
    <property type="match status" value="1"/>
</dbReference>
<organism evidence="3 4">
    <name type="scientific">Sphingomonas abaci</name>
    <dbReference type="NCBI Taxonomy" id="237611"/>
    <lineage>
        <taxon>Bacteria</taxon>
        <taxon>Pseudomonadati</taxon>
        <taxon>Pseudomonadota</taxon>
        <taxon>Alphaproteobacteria</taxon>
        <taxon>Sphingomonadales</taxon>
        <taxon>Sphingomonadaceae</taxon>
        <taxon>Sphingomonas</taxon>
    </lineage>
</organism>
<feature type="chain" id="PRO_5030574966" evidence="1">
    <location>
        <begin position="25"/>
        <end position="304"/>
    </location>
</feature>
<protein>
    <submittedName>
        <fullName evidence="3">Metallo-beta-lactamase class B</fullName>
        <ecNumber evidence="3">3.5.2.6</ecNumber>
    </submittedName>
</protein>
<dbReference type="AlphaFoldDB" id="A0A7W7AI08"/>
<evidence type="ECO:0000313" key="3">
    <source>
        <dbReference type="EMBL" id="MBB4617406.1"/>
    </source>
</evidence>
<dbReference type="NCBIfam" id="NF033105">
    <property type="entry name" value="bla_subclass_B3"/>
    <property type="match status" value="1"/>
</dbReference>
<dbReference type="Gene3D" id="3.60.15.10">
    <property type="entry name" value="Ribonuclease Z/Hydroxyacylglutathione hydrolase-like"/>
    <property type="match status" value="1"/>
</dbReference>
<proteinExistence type="predicted"/>
<keyword evidence="3" id="KW-0378">Hydrolase</keyword>
<dbReference type="InterPro" id="IPR036866">
    <property type="entry name" value="RibonucZ/Hydroxyglut_hydro"/>
</dbReference>
<dbReference type="SUPFAM" id="SSF56281">
    <property type="entry name" value="Metallo-hydrolase/oxidoreductase"/>
    <property type="match status" value="1"/>
</dbReference>
<dbReference type="InterPro" id="IPR050855">
    <property type="entry name" value="NDM-1-like"/>
</dbReference>
<name>A0A7W7AI08_9SPHN</name>